<dbReference type="InterPro" id="IPR048012">
    <property type="entry name" value="BfmA-like_N"/>
</dbReference>
<evidence type="ECO:0000313" key="1">
    <source>
        <dbReference type="EMBL" id="MBS0027255.1"/>
    </source>
</evidence>
<name>A0ABS5IWI8_9BACT</name>
<dbReference type="RefSeq" id="WP_211972359.1">
    <property type="nucleotide sequence ID" value="NZ_JAGTXB010000003.1"/>
</dbReference>
<evidence type="ECO:0008006" key="3">
    <source>
        <dbReference type="Google" id="ProtNLM"/>
    </source>
</evidence>
<dbReference type="NCBIfam" id="NF041200">
    <property type="entry name" value="mob_BfmA_Nterm"/>
    <property type="match status" value="1"/>
</dbReference>
<sequence>MKQTDTNSIRYPQEIDEKMEKLAKNLSRSKKELFCQMVDYFYRSKKDPADPGDEVLKKELSAGVNRIISFIRQQEKDFLLPLFTDAASLKTASSKQKELLEGIAKLLLAEREKTLSLIEKTDRLLAGMKIIATRQAEKDTLKQCFSELLEYYIVQREEMSWTTTTQKKDELAAHIRKSLKNL</sequence>
<comment type="caution">
    <text evidence="1">The sequence shown here is derived from an EMBL/GenBank/DDBJ whole genome shotgun (WGS) entry which is preliminary data.</text>
</comment>
<accession>A0ABS5IWI8</accession>
<gene>
    <name evidence="1" type="ORF">KE626_08035</name>
</gene>
<evidence type="ECO:0000313" key="2">
    <source>
        <dbReference type="Proteomes" id="UP000676386"/>
    </source>
</evidence>
<reference evidence="1 2" key="1">
    <citation type="submission" date="2021-04" db="EMBL/GenBank/DDBJ databases">
        <title>Chitinophaga sp. nov., isolated from the rhizosphere soil.</title>
        <authorList>
            <person name="He S."/>
        </authorList>
    </citation>
    <scope>NUCLEOTIDE SEQUENCE [LARGE SCALE GENOMIC DNA]</scope>
    <source>
        <strain evidence="1 2">2R12</strain>
    </source>
</reference>
<dbReference type="EMBL" id="JAGTXB010000003">
    <property type="protein sequence ID" value="MBS0027255.1"/>
    <property type="molecule type" value="Genomic_DNA"/>
</dbReference>
<protein>
    <recommendedName>
        <fullName evidence="3">Clindamycin resistance transfer factor btgA</fullName>
    </recommendedName>
</protein>
<dbReference type="Proteomes" id="UP000676386">
    <property type="component" value="Unassembled WGS sequence"/>
</dbReference>
<proteinExistence type="predicted"/>
<organism evidence="1 2">
    <name type="scientific">Chitinophaga hostae</name>
    <dbReference type="NCBI Taxonomy" id="2831022"/>
    <lineage>
        <taxon>Bacteria</taxon>
        <taxon>Pseudomonadati</taxon>
        <taxon>Bacteroidota</taxon>
        <taxon>Chitinophagia</taxon>
        <taxon>Chitinophagales</taxon>
        <taxon>Chitinophagaceae</taxon>
        <taxon>Chitinophaga</taxon>
    </lineage>
</organism>
<keyword evidence="2" id="KW-1185">Reference proteome</keyword>